<name>A0A6I4LV58_9SPHN</name>
<dbReference type="SMART" id="SM00754">
    <property type="entry name" value="CHRD"/>
    <property type="match status" value="1"/>
</dbReference>
<accession>A0A6I4LV58</accession>
<organism evidence="2 3">
    <name type="scientific">Sphingorhabdus profundilacus</name>
    <dbReference type="NCBI Taxonomy" id="2509718"/>
    <lineage>
        <taxon>Bacteria</taxon>
        <taxon>Pseudomonadati</taxon>
        <taxon>Pseudomonadota</taxon>
        <taxon>Alphaproteobacteria</taxon>
        <taxon>Sphingomonadales</taxon>
        <taxon>Sphingomonadaceae</taxon>
        <taxon>Sphingorhabdus</taxon>
    </lineage>
</organism>
<feature type="domain" description="CHRD" evidence="1">
    <location>
        <begin position="80"/>
        <end position="197"/>
    </location>
</feature>
<evidence type="ECO:0000313" key="3">
    <source>
        <dbReference type="Proteomes" id="UP000471147"/>
    </source>
</evidence>
<dbReference type="Proteomes" id="UP000471147">
    <property type="component" value="Unassembled WGS sequence"/>
</dbReference>
<protein>
    <submittedName>
        <fullName evidence="2">CHRD domain-containing protein</fullName>
    </submittedName>
</protein>
<proteinExistence type="predicted"/>
<reference evidence="2 3" key="1">
    <citation type="submission" date="2019-01" db="EMBL/GenBank/DDBJ databases">
        <title>Sphingorhabdus lacus sp.nov., isolated from an oligotrophic freshwater lake.</title>
        <authorList>
            <person name="Park M."/>
        </authorList>
    </citation>
    <scope>NUCLEOTIDE SEQUENCE [LARGE SCALE GENOMIC DNA]</scope>
    <source>
        <strain evidence="2 3">IMCC26285</strain>
    </source>
</reference>
<gene>
    <name evidence="2" type="ORF">EUU23_00060</name>
</gene>
<evidence type="ECO:0000313" key="2">
    <source>
        <dbReference type="EMBL" id="MVZ96093.1"/>
    </source>
</evidence>
<dbReference type="EMBL" id="SDWJ01000001">
    <property type="protein sequence ID" value="MVZ96093.1"/>
    <property type="molecule type" value="Genomic_DNA"/>
</dbReference>
<evidence type="ECO:0000259" key="1">
    <source>
        <dbReference type="SMART" id="SM00754"/>
    </source>
</evidence>
<dbReference type="Pfam" id="PF07452">
    <property type="entry name" value="CHRD"/>
    <property type="match status" value="1"/>
</dbReference>
<comment type="caution">
    <text evidence="2">The sequence shown here is derived from an EMBL/GenBank/DDBJ whole genome shotgun (WGS) entry which is preliminary data.</text>
</comment>
<sequence length="197" mass="21179">MRLAHTVQNGENPTGLIKFHTAGSFGTIKPATGLCIGKQIKDDPMNMSPKNVAIAFAIVLPSLMAGCATLEEGVVEAVAETHRASLSGREVVTSTGDRDGSAQAEVSIANTLDQICYDINKINNIADITSVSINRGLRGQTGPAVLTFSRANEGGWKNCVKRSEWLEDSLEWKPGNYYIQISTTEFPQGAIRGQLTR</sequence>
<keyword evidence="3" id="KW-1185">Reference proteome</keyword>
<dbReference type="AlphaFoldDB" id="A0A6I4LV58"/>
<dbReference type="InterPro" id="IPR010895">
    <property type="entry name" value="CHRD"/>
</dbReference>